<feature type="chain" id="PRO_5028204693" evidence="7">
    <location>
        <begin position="29"/>
        <end position="407"/>
    </location>
</feature>
<dbReference type="SUPFAM" id="SSF46626">
    <property type="entry name" value="Cytochrome c"/>
    <property type="match status" value="2"/>
</dbReference>
<feature type="domain" description="Cytochrome c" evidence="8">
    <location>
        <begin position="327"/>
        <end position="406"/>
    </location>
</feature>
<dbReference type="InterPro" id="IPR051459">
    <property type="entry name" value="Cytochrome_c-type_DH"/>
</dbReference>
<dbReference type="PANTHER" id="PTHR35008:SF8">
    <property type="entry name" value="ALCOHOL DEHYDROGENASE CYTOCHROME C SUBUNIT"/>
    <property type="match status" value="1"/>
</dbReference>
<protein>
    <submittedName>
        <fullName evidence="9">Membrane c-type cytochrome cy</fullName>
    </submittedName>
</protein>
<name>A0A6S6TN17_9BACT</name>
<evidence type="ECO:0000259" key="8">
    <source>
        <dbReference type="PROSITE" id="PS51007"/>
    </source>
</evidence>
<dbReference type="Pfam" id="PF13442">
    <property type="entry name" value="Cytochrome_CBB3"/>
    <property type="match status" value="2"/>
</dbReference>
<reference evidence="9" key="1">
    <citation type="submission" date="2020-01" db="EMBL/GenBank/DDBJ databases">
        <authorList>
            <person name="Meier V. D."/>
            <person name="Meier V D."/>
        </authorList>
    </citation>
    <scope>NUCLEOTIDE SEQUENCE</scope>
    <source>
        <strain evidence="9">HLG_WM_MAG_03</strain>
    </source>
</reference>
<keyword evidence="7" id="KW-0732">Signal</keyword>
<evidence type="ECO:0000256" key="5">
    <source>
        <dbReference type="ARBA" id="ARBA00023004"/>
    </source>
</evidence>
<dbReference type="PROSITE" id="PS51007">
    <property type="entry name" value="CYTC"/>
    <property type="match status" value="2"/>
</dbReference>
<dbReference type="GO" id="GO:0009055">
    <property type="term" value="F:electron transfer activity"/>
    <property type="evidence" value="ECO:0007669"/>
    <property type="project" value="InterPro"/>
</dbReference>
<organism evidence="9">
    <name type="scientific">uncultured Sulfurovum sp</name>
    <dbReference type="NCBI Taxonomy" id="269237"/>
    <lineage>
        <taxon>Bacteria</taxon>
        <taxon>Pseudomonadati</taxon>
        <taxon>Campylobacterota</taxon>
        <taxon>Epsilonproteobacteria</taxon>
        <taxon>Campylobacterales</taxon>
        <taxon>Sulfurovaceae</taxon>
        <taxon>Sulfurovum</taxon>
        <taxon>environmental samples</taxon>
    </lineage>
</organism>
<evidence type="ECO:0000256" key="7">
    <source>
        <dbReference type="SAM" id="SignalP"/>
    </source>
</evidence>
<evidence type="ECO:0000256" key="1">
    <source>
        <dbReference type="ARBA" id="ARBA00022448"/>
    </source>
</evidence>
<keyword evidence="5 6" id="KW-0408">Iron</keyword>
<evidence type="ECO:0000256" key="2">
    <source>
        <dbReference type="ARBA" id="ARBA00022617"/>
    </source>
</evidence>
<dbReference type="GO" id="GO:0005506">
    <property type="term" value="F:iron ion binding"/>
    <property type="evidence" value="ECO:0007669"/>
    <property type="project" value="InterPro"/>
</dbReference>
<dbReference type="InterPro" id="IPR009056">
    <property type="entry name" value="Cyt_c-like_dom"/>
</dbReference>
<proteinExistence type="predicted"/>
<dbReference type="Gene3D" id="1.10.760.10">
    <property type="entry name" value="Cytochrome c-like domain"/>
    <property type="match status" value="2"/>
</dbReference>
<dbReference type="PRINTS" id="PR00607">
    <property type="entry name" value="CYTCHROMECIE"/>
</dbReference>
<dbReference type="GO" id="GO:0020037">
    <property type="term" value="F:heme binding"/>
    <property type="evidence" value="ECO:0007669"/>
    <property type="project" value="InterPro"/>
</dbReference>
<accession>A0A6S6TN17</accession>
<evidence type="ECO:0000256" key="4">
    <source>
        <dbReference type="ARBA" id="ARBA00022982"/>
    </source>
</evidence>
<gene>
    <name evidence="9" type="ORF">HELGO_WM21590</name>
</gene>
<keyword evidence="4" id="KW-0249">Electron transport</keyword>
<keyword evidence="3 6" id="KW-0479">Metal-binding</keyword>
<dbReference type="PANTHER" id="PTHR35008">
    <property type="entry name" value="BLL4482 PROTEIN-RELATED"/>
    <property type="match status" value="1"/>
</dbReference>
<sequence>MFKLDRKLTTIGMVLVAGVTFSVMTACAAESKDGAKESKKAAAETSNSATVGVYASKPGALDGGVTYPRENGIYTAYRYNTQSTKGVNPGRAATANEIKAWDLDALPDGSGLPEGEGSVELGDELYEAQCAVCHGEFGAGGSGYPQLSGGNMDKDENGVIITLKNQRVYGSTDAPKRTVGTYWPVATTLFTYIRDAMPYAHPKSLSNDETYAITAYILAQNEIEIDGEEMDDEYVLNKEKLAKVVLPNRDGFYPNIDGPNAIEDIRAFYADRAKNIGAGTRCMTDCKDPGGPDGKTPAAVMEIKYEMSDVTPPYAYDKTLPPKKKDENAHPGKEAYEANCVLCHKTDAMGAPAVGDKAAWDIVMKKGLDKVYHNTIHGINGMPAKGGTSLPDDKIKQMVDYMIEASK</sequence>
<keyword evidence="1" id="KW-0813">Transport</keyword>
<evidence type="ECO:0000256" key="3">
    <source>
        <dbReference type="ARBA" id="ARBA00022723"/>
    </source>
</evidence>
<dbReference type="AlphaFoldDB" id="A0A6S6TN17"/>
<dbReference type="InterPro" id="IPR036909">
    <property type="entry name" value="Cyt_c-like_dom_sf"/>
</dbReference>
<dbReference type="EMBL" id="CACVAR010000317">
    <property type="protein sequence ID" value="CAA6820764.1"/>
    <property type="molecule type" value="Genomic_DNA"/>
</dbReference>
<keyword evidence="2 6" id="KW-0349">Heme</keyword>
<dbReference type="InterPro" id="IPR002323">
    <property type="entry name" value="Cyt_CIE"/>
</dbReference>
<dbReference type="PROSITE" id="PS51257">
    <property type="entry name" value="PROKAR_LIPOPROTEIN"/>
    <property type="match status" value="1"/>
</dbReference>
<feature type="signal peptide" evidence="7">
    <location>
        <begin position="1"/>
        <end position="28"/>
    </location>
</feature>
<feature type="domain" description="Cytochrome c" evidence="8">
    <location>
        <begin position="117"/>
        <end position="221"/>
    </location>
</feature>
<evidence type="ECO:0000313" key="9">
    <source>
        <dbReference type="EMBL" id="CAA6820764.1"/>
    </source>
</evidence>
<evidence type="ECO:0000256" key="6">
    <source>
        <dbReference type="PROSITE-ProRule" id="PRU00433"/>
    </source>
</evidence>